<dbReference type="InterPro" id="IPR012495">
    <property type="entry name" value="TadE-like_dom"/>
</dbReference>
<gene>
    <name evidence="3" type="ORF">GCM10011617_15850</name>
</gene>
<keyword evidence="4" id="KW-1185">Reference proteome</keyword>
<organism evidence="3 4">
    <name type="scientific">Novosphingobium arvoryzae</name>
    <dbReference type="NCBI Taxonomy" id="1256514"/>
    <lineage>
        <taxon>Bacteria</taxon>
        <taxon>Pseudomonadati</taxon>
        <taxon>Pseudomonadota</taxon>
        <taxon>Alphaproteobacteria</taxon>
        <taxon>Sphingomonadales</taxon>
        <taxon>Sphingomonadaceae</taxon>
        <taxon>Novosphingobium</taxon>
    </lineage>
</organism>
<name>A0A918VH98_9SPHN</name>
<dbReference type="AlphaFoldDB" id="A0A918VH98"/>
<accession>A0A918VH98</accession>
<dbReference type="EMBL" id="BMZD01000003">
    <property type="protein sequence ID" value="GGZ96126.1"/>
    <property type="molecule type" value="Genomic_DNA"/>
</dbReference>
<feature type="domain" description="TadE-like" evidence="2">
    <location>
        <begin position="17"/>
        <end position="59"/>
    </location>
</feature>
<keyword evidence="1" id="KW-1133">Transmembrane helix</keyword>
<sequence>MMPAPALLRRLRTDRTGGVLVEFALLSPVIFALLFGVMQMGLQMFSYNALRAVATDTARYTFVEYQKSNRVSTEQIEDQARAIAVAPPYGLQFNNLTANVTTPASTIAGTTLMRLELTYVPMNFLDFIGVGSPSITVTREIYVAS</sequence>
<feature type="transmembrane region" description="Helical" evidence="1">
    <location>
        <begin position="20"/>
        <end position="42"/>
    </location>
</feature>
<evidence type="ECO:0000313" key="3">
    <source>
        <dbReference type="EMBL" id="GGZ96126.1"/>
    </source>
</evidence>
<reference evidence="3" key="2">
    <citation type="submission" date="2020-09" db="EMBL/GenBank/DDBJ databases">
        <authorList>
            <person name="Sun Q."/>
            <person name="Kim S."/>
        </authorList>
    </citation>
    <scope>NUCLEOTIDE SEQUENCE</scope>
    <source>
        <strain evidence="3">KCTC 32422</strain>
    </source>
</reference>
<evidence type="ECO:0000313" key="4">
    <source>
        <dbReference type="Proteomes" id="UP000634139"/>
    </source>
</evidence>
<evidence type="ECO:0000256" key="1">
    <source>
        <dbReference type="SAM" id="Phobius"/>
    </source>
</evidence>
<protein>
    <recommendedName>
        <fullName evidence="2">TadE-like domain-containing protein</fullName>
    </recommendedName>
</protein>
<evidence type="ECO:0000259" key="2">
    <source>
        <dbReference type="Pfam" id="PF07811"/>
    </source>
</evidence>
<comment type="caution">
    <text evidence="3">The sequence shown here is derived from an EMBL/GenBank/DDBJ whole genome shotgun (WGS) entry which is preliminary data.</text>
</comment>
<keyword evidence="1" id="KW-0472">Membrane</keyword>
<dbReference type="Proteomes" id="UP000634139">
    <property type="component" value="Unassembled WGS sequence"/>
</dbReference>
<keyword evidence="1" id="KW-0812">Transmembrane</keyword>
<dbReference type="Pfam" id="PF07811">
    <property type="entry name" value="TadE"/>
    <property type="match status" value="1"/>
</dbReference>
<reference evidence="3" key="1">
    <citation type="journal article" date="2014" name="Int. J. Syst. Evol. Microbiol.">
        <title>Complete genome sequence of Corynebacterium casei LMG S-19264T (=DSM 44701T), isolated from a smear-ripened cheese.</title>
        <authorList>
            <consortium name="US DOE Joint Genome Institute (JGI-PGF)"/>
            <person name="Walter F."/>
            <person name="Albersmeier A."/>
            <person name="Kalinowski J."/>
            <person name="Ruckert C."/>
        </authorList>
    </citation>
    <scope>NUCLEOTIDE SEQUENCE</scope>
    <source>
        <strain evidence="3">KCTC 32422</strain>
    </source>
</reference>
<proteinExistence type="predicted"/>